<dbReference type="Proteomes" id="UP000584867">
    <property type="component" value="Unassembled WGS sequence"/>
</dbReference>
<dbReference type="InterPro" id="IPR015421">
    <property type="entry name" value="PyrdxlP-dep_Trfase_major"/>
</dbReference>
<accession>A0A7W8EAL3</accession>
<dbReference type="InterPro" id="IPR051446">
    <property type="entry name" value="HTH_trans_reg/aminotransferase"/>
</dbReference>
<proteinExistence type="predicted"/>
<evidence type="ECO:0000259" key="1">
    <source>
        <dbReference type="Pfam" id="PF00155"/>
    </source>
</evidence>
<sequence length="356" mass="38476">MIDMQYNFPLLPGQPGQWRERLRAAVDALDENNFNEMRPTYRSNQTALTNAGARWMGTPPERTFLTEGGHHGSLLSLMVSGLAGQTIAVDAAAYTGALVQARAMRCPLIGCAVDDEGMVAESLREHCAAEGNCVAAIYVTPTVHNPLGCVASLARREALVAVAREFDLLIVEDDAYGYMEPDAPPTLAKLAPERTFYVRGLSKSYAPGARTGFLVVPERFIPGLSAAIMNSATGSSLVHNRAAVSLIEDGTLDRVIAEKNVEGARRNAAARSLLGDRCWAGARAAWHLWVNLPSHTTPQWFEQRMAEREVAISGGNWFATSKDAPNGFRIALGGEVDAERALEGVARVAEELDRLS</sequence>
<gene>
    <name evidence="2" type="ORF">HDF15_004118</name>
</gene>
<dbReference type="Gene3D" id="3.40.640.10">
    <property type="entry name" value="Type I PLP-dependent aspartate aminotransferase-like (Major domain)"/>
    <property type="match status" value="1"/>
</dbReference>
<dbReference type="AlphaFoldDB" id="A0A7W8EAL3"/>
<dbReference type="InterPro" id="IPR015424">
    <property type="entry name" value="PyrdxlP-dep_Trfase"/>
</dbReference>
<name>A0A7W8EAL3_9BACT</name>
<protein>
    <submittedName>
        <fullName evidence="2">DNA-binding transcriptional MocR family regulator</fullName>
    </submittedName>
</protein>
<evidence type="ECO:0000313" key="2">
    <source>
        <dbReference type="EMBL" id="MBB5065748.1"/>
    </source>
</evidence>
<dbReference type="GO" id="GO:0030170">
    <property type="term" value="F:pyridoxal phosphate binding"/>
    <property type="evidence" value="ECO:0007669"/>
    <property type="project" value="InterPro"/>
</dbReference>
<keyword evidence="2" id="KW-0238">DNA-binding</keyword>
<dbReference type="SUPFAM" id="SSF53383">
    <property type="entry name" value="PLP-dependent transferases"/>
    <property type="match status" value="1"/>
</dbReference>
<reference evidence="2 3" key="1">
    <citation type="submission" date="2020-08" db="EMBL/GenBank/DDBJ databases">
        <title>Genomic Encyclopedia of Type Strains, Phase IV (KMG-V): Genome sequencing to study the core and pangenomes of soil and plant-associated prokaryotes.</title>
        <authorList>
            <person name="Whitman W."/>
        </authorList>
    </citation>
    <scope>NUCLEOTIDE SEQUENCE [LARGE SCALE GENOMIC DNA]</scope>
    <source>
        <strain evidence="2 3">X5P3</strain>
    </source>
</reference>
<dbReference type="CDD" id="cd00609">
    <property type="entry name" value="AAT_like"/>
    <property type="match status" value="1"/>
</dbReference>
<dbReference type="InterPro" id="IPR015422">
    <property type="entry name" value="PyrdxlP-dep_Trfase_small"/>
</dbReference>
<feature type="domain" description="Aminotransferase class I/classII large" evidence="1">
    <location>
        <begin position="7"/>
        <end position="343"/>
    </location>
</feature>
<dbReference type="PANTHER" id="PTHR46577:SF1">
    <property type="entry name" value="HTH-TYPE TRANSCRIPTIONAL REGULATORY PROTEIN GABR"/>
    <property type="match status" value="1"/>
</dbReference>
<dbReference type="EMBL" id="JACHIO010000019">
    <property type="protein sequence ID" value="MBB5065748.1"/>
    <property type="molecule type" value="Genomic_DNA"/>
</dbReference>
<dbReference type="InterPro" id="IPR004839">
    <property type="entry name" value="Aminotransferase_I/II_large"/>
</dbReference>
<dbReference type="Gene3D" id="3.90.1150.10">
    <property type="entry name" value="Aspartate Aminotransferase, domain 1"/>
    <property type="match status" value="1"/>
</dbReference>
<dbReference type="RefSeq" id="WP_184258710.1">
    <property type="nucleotide sequence ID" value="NZ_JACHIO010000019.1"/>
</dbReference>
<dbReference type="Pfam" id="PF00155">
    <property type="entry name" value="Aminotran_1_2"/>
    <property type="match status" value="1"/>
</dbReference>
<organism evidence="2 3">
    <name type="scientific">Granulicella mallensis</name>
    <dbReference type="NCBI Taxonomy" id="940614"/>
    <lineage>
        <taxon>Bacteria</taxon>
        <taxon>Pseudomonadati</taxon>
        <taxon>Acidobacteriota</taxon>
        <taxon>Terriglobia</taxon>
        <taxon>Terriglobales</taxon>
        <taxon>Acidobacteriaceae</taxon>
        <taxon>Granulicella</taxon>
    </lineage>
</organism>
<evidence type="ECO:0000313" key="3">
    <source>
        <dbReference type="Proteomes" id="UP000584867"/>
    </source>
</evidence>
<comment type="caution">
    <text evidence="2">The sequence shown here is derived from an EMBL/GenBank/DDBJ whole genome shotgun (WGS) entry which is preliminary data.</text>
</comment>
<dbReference type="GO" id="GO:0003677">
    <property type="term" value="F:DNA binding"/>
    <property type="evidence" value="ECO:0007669"/>
    <property type="project" value="UniProtKB-KW"/>
</dbReference>
<dbReference type="PANTHER" id="PTHR46577">
    <property type="entry name" value="HTH-TYPE TRANSCRIPTIONAL REGULATORY PROTEIN GABR"/>
    <property type="match status" value="1"/>
</dbReference>